<dbReference type="Gene3D" id="3.40.50.620">
    <property type="entry name" value="HUPs"/>
    <property type="match status" value="1"/>
</dbReference>
<dbReference type="SUPFAM" id="SSF52402">
    <property type="entry name" value="Adenine nucleotide alpha hydrolases-like"/>
    <property type="match status" value="1"/>
</dbReference>
<keyword evidence="2" id="KW-0436">Ligase</keyword>
<dbReference type="Pfam" id="PF01171">
    <property type="entry name" value="ATP_bind_3"/>
    <property type="match status" value="1"/>
</dbReference>
<gene>
    <name evidence="8" type="ORF">M436DRAFT_82550</name>
</gene>
<keyword evidence="9" id="KW-1185">Reference proteome</keyword>
<reference evidence="8 9" key="1">
    <citation type="journal article" date="2014" name="BMC Genomics">
        <title>Genome sequencing of four Aureobasidium pullulans varieties: biotechnological potential, stress tolerance, and description of new species.</title>
        <authorList>
            <person name="Gostin Ar C."/>
            <person name="Ohm R.A."/>
            <person name="Kogej T."/>
            <person name="Sonjak S."/>
            <person name="Turk M."/>
            <person name="Zajc J."/>
            <person name="Zalar P."/>
            <person name="Grube M."/>
            <person name="Sun H."/>
            <person name="Han J."/>
            <person name="Sharma A."/>
            <person name="Chiniquy J."/>
            <person name="Ngan C.Y."/>
            <person name="Lipzen A."/>
            <person name="Barry K."/>
            <person name="Grigoriev I.V."/>
            <person name="Gunde-Cimerman N."/>
        </authorList>
    </citation>
    <scope>NUCLEOTIDE SEQUENCE [LARGE SCALE GENOMIC DNA]</scope>
    <source>
        <strain evidence="8 9">CBS 147.97</strain>
    </source>
</reference>
<sequence>MALATLCNQVRKFKAPPMTAFVVDHRLRSGSTEEAESVAKVLAGLGIQHRILTADWGSIADPSQISNLESAARRVRFQTLGRACADANIDTLLLAHHADDQAETVLARIHAGYLGSGLTGIQPKTPIGECHGMYKVSKSGTYRHLDKTMPSLFVESGGVMIHRPLLGFTKSQLIATCETRNVKWHEDATNADKTLTPRNAIRQMLLSKAMPSALSSSRLRELAAHRRSNLASCEETATTYFNHCPVELDSKTGSVSFQIHQDIEEWMSSKKDRQLIAAMLMRKFLSLAEDQNKLALKDLTRPVELVFPSIFDGQKASSSGINIGNVTLVNDPLIQKSETGDHKRFLIFPRPVRAPGEFIQNLLEITEDNRSASKEAPISQ</sequence>
<dbReference type="OrthoDB" id="434144at2759"/>
<dbReference type="CDD" id="cd01992">
    <property type="entry name" value="TilS_N"/>
    <property type="match status" value="1"/>
</dbReference>
<dbReference type="EMBL" id="KL584711">
    <property type="protein sequence ID" value="KEQ72442.1"/>
    <property type="molecule type" value="Genomic_DNA"/>
</dbReference>
<evidence type="ECO:0000313" key="9">
    <source>
        <dbReference type="Proteomes" id="UP000027730"/>
    </source>
</evidence>
<keyword evidence="5" id="KW-0067">ATP-binding</keyword>
<keyword evidence="4" id="KW-0547">Nucleotide-binding</keyword>
<dbReference type="GO" id="GO:0032267">
    <property type="term" value="F:tRNA(Ile)-lysidine synthase activity"/>
    <property type="evidence" value="ECO:0007669"/>
    <property type="project" value="UniProtKB-EC"/>
</dbReference>
<dbReference type="InterPro" id="IPR014729">
    <property type="entry name" value="Rossmann-like_a/b/a_fold"/>
</dbReference>
<dbReference type="GeneID" id="25417010"/>
<accession>A0A074WRV4</accession>
<evidence type="ECO:0000256" key="1">
    <source>
        <dbReference type="ARBA" id="ARBA00013267"/>
    </source>
</evidence>
<proteinExistence type="predicted"/>
<name>A0A074WRV4_9PEZI</name>
<evidence type="ECO:0000256" key="2">
    <source>
        <dbReference type="ARBA" id="ARBA00022598"/>
    </source>
</evidence>
<evidence type="ECO:0000259" key="7">
    <source>
        <dbReference type="Pfam" id="PF01171"/>
    </source>
</evidence>
<evidence type="ECO:0000256" key="4">
    <source>
        <dbReference type="ARBA" id="ARBA00022741"/>
    </source>
</evidence>
<dbReference type="InterPro" id="IPR012094">
    <property type="entry name" value="tRNA_Ile_lys_synt"/>
</dbReference>
<dbReference type="NCBIfam" id="TIGR02432">
    <property type="entry name" value="lysidine_TilS_N"/>
    <property type="match status" value="1"/>
</dbReference>
<feature type="domain" description="tRNA(Ile)-lysidine/2-thiocytidine synthase N-terminal" evidence="7">
    <location>
        <begin position="1"/>
        <end position="203"/>
    </location>
</feature>
<comment type="catalytic activity">
    <reaction evidence="6">
        <text>cytidine(34) in tRNA(Ile2) + L-lysine + ATP = lysidine(34) in tRNA(Ile2) + AMP + diphosphate + H(+)</text>
        <dbReference type="Rhea" id="RHEA:43744"/>
        <dbReference type="Rhea" id="RHEA-COMP:10625"/>
        <dbReference type="Rhea" id="RHEA-COMP:10670"/>
        <dbReference type="ChEBI" id="CHEBI:15378"/>
        <dbReference type="ChEBI" id="CHEBI:30616"/>
        <dbReference type="ChEBI" id="CHEBI:32551"/>
        <dbReference type="ChEBI" id="CHEBI:33019"/>
        <dbReference type="ChEBI" id="CHEBI:82748"/>
        <dbReference type="ChEBI" id="CHEBI:83665"/>
        <dbReference type="ChEBI" id="CHEBI:456215"/>
        <dbReference type="EC" id="6.3.4.19"/>
    </reaction>
</comment>
<dbReference type="GO" id="GO:0005524">
    <property type="term" value="F:ATP binding"/>
    <property type="evidence" value="ECO:0007669"/>
    <property type="project" value="UniProtKB-KW"/>
</dbReference>
<organism evidence="8 9">
    <name type="scientific">Aureobasidium namibiae CBS 147.97</name>
    <dbReference type="NCBI Taxonomy" id="1043004"/>
    <lineage>
        <taxon>Eukaryota</taxon>
        <taxon>Fungi</taxon>
        <taxon>Dikarya</taxon>
        <taxon>Ascomycota</taxon>
        <taxon>Pezizomycotina</taxon>
        <taxon>Dothideomycetes</taxon>
        <taxon>Dothideomycetidae</taxon>
        <taxon>Dothideales</taxon>
        <taxon>Saccotheciaceae</taxon>
        <taxon>Aureobasidium</taxon>
    </lineage>
</organism>
<dbReference type="Proteomes" id="UP000027730">
    <property type="component" value="Unassembled WGS sequence"/>
</dbReference>
<evidence type="ECO:0000256" key="3">
    <source>
        <dbReference type="ARBA" id="ARBA00022694"/>
    </source>
</evidence>
<dbReference type="RefSeq" id="XP_013426813.1">
    <property type="nucleotide sequence ID" value="XM_013571359.1"/>
</dbReference>
<dbReference type="EC" id="6.3.4.19" evidence="1"/>
<dbReference type="HOGENOM" id="CLU_015599_1_0_1"/>
<dbReference type="PANTHER" id="PTHR43033:SF1">
    <property type="entry name" value="TRNA(ILE)-LYSIDINE SYNTHASE-RELATED"/>
    <property type="match status" value="1"/>
</dbReference>
<dbReference type="GO" id="GO:0008033">
    <property type="term" value="P:tRNA processing"/>
    <property type="evidence" value="ECO:0007669"/>
    <property type="project" value="UniProtKB-KW"/>
</dbReference>
<dbReference type="AlphaFoldDB" id="A0A074WRV4"/>
<evidence type="ECO:0000256" key="5">
    <source>
        <dbReference type="ARBA" id="ARBA00022840"/>
    </source>
</evidence>
<dbReference type="InterPro" id="IPR012795">
    <property type="entry name" value="tRNA_Ile_lys_synt_N"/>
</dbReference>
<dbReference type="STRING" id="1043004.A0A074WRV4"/>
<dbReference type="PANTHER" id="PTHR43033">
    <property type="entry name" value="TRNA(ILE)-LYSIDINE SYNTHASE-RELATED"/>
    <property type="match status" value="1"/>
</dbReference>
<evidence type="ECO:0000256" key="6">
    <source>
        <dbReference type="ARBA" id="ARBA00048539"/>
    </source>
</evidence>
<dbReference type="InterPro" id="IPR011063">
    <property type="entry name" value="TilS/TtcA_N"/>
</dbReference>
<evidence type="ECO:0000313" key="8">
    <source>
        <dbReference type="EMBL" id="KEQ72442.1"/>
    </source>
</evidence>
<protein>
    <recommendedName>
        <fullName evidence="1">tRNA(Ile)-lysidine synthetase</fullName>
        <ecNumber evidence="1">6.3.4.19</ecNumber>
    </recommendedName>
</protein>
<keyword evidence="3" id="KW-0819">tRNA processing</keyword>